<keyword evidence="2" id="KW-0004">4Fe-4S</keyword>
<evidence type="ECO:0000313" key="10">
    <source>
        <dbReference type="RefSeq" id="XP_030755714.1"/>
    </source>
</evidence>
<keyword evidence="4" id="KW-0235">DNA replication</keyword>
<dbReference type="AlphaFoldDB" id="A0A6J2XYH2"/>
<gene>
    <name evidence="10" type="primary">LOC115882032</name>
</gene>
<dbReference type="InParanoid" id="A0A6J2XYH2"/>
<keyword evidence="9" id="KW-1185">Reference proteome</keyword>
<dbReference type="GO" id="GO:0046872">
    <property type="term" value="F:metal ion binding"/>
    <property type="evidence" value="ECO:0007669"/>
    <property type="project" value="UniProtKB-KW"/>
</dbReference>
<organism evidence="9 10">
    <name type="scientific">Sitophilus oryzae</name>
    <name type="common">Rice weevil</name>
    <name type="synonym">Curculio oryzae</name>
    <dbReference type="NCBI Taxonomy" id="7048"/>
    <lineage>
        <taxon>Eukaryota</taxon>
        <taxon>Metazoa</taxon>
        <taxon>Ecdysozoa</taxon>
        <taxon>Arthropoda</taxon>
        <taxon>Hexapoda</taxon>
        <taxon>Insecta</taxon>
        <taxon>Pterygota</taxon>
        <taxon>Neoptera</taxon>
        <taxon>Endopterygota</taxon>
        <taxon>Coleoptera</taxon>
        <taxon>Polyphaga</taxon>
        <taxon>Cucujiformia</taxon>
        <taxon>Curculionidae</taxon>
        <taxon>Dryophthorinae</taxon>
        <taxon>Sitophilus</taxon>
    </lineage>
</organism>
<comment type="cofactor">
    <cofactor evidence="1">
        <name>[4Fe-4S] cluster</name>
        <dbReference type="ChEBI" id="CHEBI:49883"/>
    </cofactor>
</comment>
<dbReference type="PANTHER" id="PTHR10537:SF3">
    <property type="entry name" value="DNA PRIMASE LARGE SUBUNIT"/>
    <property type="match status" value="1"/>
</dbReference>
<keyword evidence="5" id="KW-0479">Metal-binding</keyword>
<keyword evidence="6" id="KW-0408">Iron</keyword>
<sequence>MSFYLRPPKGITNIINLETTVRQRFLCYQNIINEDITNTIVDLECLVEDSVLDRLGHHLFRLLALKSRHFYTVFIEHEVQLLGLRLASYNPEDAKNFVKSLKSQCATCLEAIKVDGKVKNYFIELSSVCLKLLSYFRTPDNVSKAQIQLHFSYCFDLLAKRQYDIANGMLLINCTEWKALLLSLYKSYLHLALFDMKFIPQVNDALQDERIKSVLILARDLFCKNNSLRKFGSLDMTRFEEETGNFPLCMKTLYNNLSKNNRLGHNARFDFSLYLKDIGVEITDAFEFWRKFYSKQHSSCSSCTHSWEQNEKRYIYGIRHLYGLEGSRKSYNVKDCSQIQNTILGANEEGGCPFQHFDDNNLRSLLKNSLPVNRSEKIETIINERRGNPKKGCEKFLDFLVEKDAVNDELHFKNPAEYYFLLKSINSEV</sequence>
<dbReference type="OrthoDB" id="421393at2759"/>
<keyword evidence="7" id="KW-0411">Iron-sulfur</keyword>
<dbReference type="KEGG" id="soy:115882032"/>
<dbReference type="Gene3D" id="1.20.930.80">
    <property type="match status" value="1"/>
</dbReference>
<reference evidence="10" key="1">
    <citation type="submission" date="2025-08" db="UniProtKB">
        <authorList>
            <consortium name="RefSeq"/>
        </authorList>
    </citation>
    <scope>IDENTIFICATION</scope>
    <source>
        <tissue evidence="10">Gonads</tissue>
    </source>
</reference>
<dbReference type="GO" id="GO:0005658">
    <property type="term" value="C:alpha DNA polymerase:primase complex"/>
    <property type="evidence" value="ECO:0007669"/>
    <property type="project" value="TreeGrafter"/>
</dbReference>
<dbReference type="PANTHER" id="PTHR10537">
    <property type="entry name" value="DNA PRIMASE LARGE SUBUNIT"/>
    <property type="match status" value="1"/>
</dbReference>
<protein>
    <submittedName>
        <fullName evidence="10">Probable DNA primase large subunit</fullName>
    </submittedName>
</protein>
<dbReference type="Pfam" id="PF26466">
    <property type="entry name" value="DNA_primase_lrg_N"/>
    <property type="match status" value="1"/>
</dbReference>
<name>A0A6J2XYH2_SITOR</name>
<evidence type="ECO:0000256" key="4">
    <source>
        <dbReference type="ARBA" id="ARBA00022705"/>
    </source>
</evidence>
<evidence type="ECO:0000259" key="8">
    <source>
        <dbReference type="Pfam" id="PF04104"/>
    </source>
</evidence>
<evidence type="ECO:0000256" key="6">
    <source>
        <dbReference type="ARBA" id="ARBA00023004"/>
    </source>
</evidence>
<evidence type="ECO:0000256" key="7">
    <source>
        <dbReference type="ARBA" id="ARBA00023014"/>
    </source>
</evidence>
<dbReference type="GeneID" id="115882032"/>
<evidence type="ECO:0000313" key="9">
    <source>
        <dbReference type="Proteomes" id="UP000504635"/>
    </source>
</evidence>
<accession>A0A6J2XYH2</accession>
<evidence type="ECO:0000256" key="5">
    <source>
        <dbReference type="ARBA" id="ARBA00022723"/>
    </source>
</evidence>
<evidence type="ECO:0000256" key="3">
    <source>
        <dbReference type="ARBA" id="ARBA00022515"/>
    </source>
</evidence>
<feature type="domain" description="DNA primase large subunit C-terminal" evidence="8">
    <location>
        <begin position="243"/>
        <end position="419"/>
    </location>
</feature>
<dbReference type="GO" id="GO:0006270">
    <property type="term" value="P:DNA replication initiation"/>
    <property type="evidence" value="ECO:0007669"/>
    <property type="project" value="TreeGrafter"/>
</dbReference>
<proteinExistence type="predicted"/>
<dbReference type="Pfam" id="PF04104">
    <property type="entry name" value="DNA_primase_lrg"/>
    <property type="match status" value="1"/>
</dbReference>
<dbReference type="GO" id="GO:0051539">
    <property type="term" value="F:4 iron, 4 sulfur cluster binding"/>
    <property type="evidence" value="ECO:0007669"/>
    <property type="project" value="UniProtKB-KW"/>
</dbReference>
<dbReference type="InterPro" id="IPR058560">
    <property type="entry name" value="DNA_primase_C"/>
</dbReference>
<dbReference type="InterPro" id="IPR007238">
    <property type="entry name" value="DNA_primase_lsu_euk/arc"/>
</dbReference>
<dbReference type="GO" id="GO:0006269">
    <property type="term" value="P:DNA replication, synthesis of primer"/>
    <property type="evidence" value="ECO:0007669"/>
    <property type="project" value="UniProtKB-KW"/>
</dbReference>
<evidence type="ECO:0000256" key="1">
    <source>
        <dbReference type="ARBA" id="ARBA00001966"/>
    </source>
</evidence>
<evidence type="ECO:0000256" key="2">
    <source>
        <dbReference type="ARBA" id="ARBA00022485"/>
    </source>
</evidence>
<dbReference type="RefSeq" id="XP_030755714.1">
    <property type="nucleotide sequence ID" value="XM_030899854.1"/>
</dbReference>
<dbReference type="Proteomes" id="UP000504635">
    <property type="component" value="Unplaced"/>
</dbReference>
<keyword evidence="3" id="KW-0639">Primosome</keyword>